<accession>A0A8F9XIT2</accession>
<feature type="transmembrane region" description="Helical" evidence="1">
    <location>
        <begin position="116"/>
        <end position="135"/>
    </location>
</feature>
<feature type="transmembrane region" description="Helical" evidence="1">
    <location>
        <begin position="41"/>
        <end position="67"/>
    </location>
</feature>
<evidence type="ECO:0000256" key="1">
    <source>
        <dbReference type="SAM" id="Phobius"/>
    </source>
</evidence>
<protein>
    <recommendedName>
        <fullName evidence="4">TVP38/TMEM64 family membrane protein</fullName>
    </recommendedName>
</protein>
<evidence type="ECO:0008006" key="4">
    <source>
        <dbReference type="Google" id="ProtNLM"/>
    </source>
</evidence>
<feature type="transmembrane region" description="Helical" evidence="1">
    <location>
        <begin position="73"/>
        <end position="95"/>
    </location>
</feature>
<evidence type="ECO:0000313" key="3">
    <source>
        <dbReference type="Proteomes" id="UP000825051"/>
    </source>
</evidence>
<dbReference type="Proteomes" id="UP000825051">
    <property type="component" value="Chromosome"/>
</dbReference>
<feature type="transmembrane region" description="Helical" evidence="1">
    <location>
        <begin position="180"/>
        <end position="198"/>
    </location>
</feature>
<feature type="transmembrane region" description="Helical" evidence="1">
    <location>
        <begin position="12"/>
        <end position="29"/>
    </location>
</feature>
<reference evidence="2" key="1">
    <citation type="submission" date="2021-08" db="EMBL/GenBank/DDBJ databases">
        <title>Genome of a novel bacterium of the phylum Verrucomicrobia, Oleiharenicola sp. KSB-15.</title>
        <authorList>
            <person name="Chung J.-H."/>
            <person name="Ahn J.-H."/>
            <person name="Yoon Y."/>
            <person name="Kim D.-Y."/>
            <person name="An S.-H."/>
            <person name="Park I."/>
            <person name="Yeon J."/>
        </authorList>
    </citation>
    <scope>NUCLEOTIDE SEQUENCE</scope>
    <source>
        <strain evidence="2">KSB-15</strain>
    </source>
</reference>
<dbReference type="EMBL" id="CP080507">
    <property type="protein sequence ID" value="QYM80725.1"/>
    <property type="molecule type" value="Genomic_DNA"/>
</dbReference>
<keyword evidence="1" id="KW-1133">Transmembrane helix</keyword>
<keyword evidence="1" id="KW-0472">Membrane</keyword>
<name>A0A8F9XIT2_9BACT</name>
<proteinExistence type="predicted"/>
<dbReference type="KEGG" id="ole:K0B96_00270"/>
<evidence type="ECO:0000313" key="2">
    <source>
        <dbReference type="EMBL" id="QYM80725.1"/>
    </source>
</evidence>
<keyword evidence="3" id="KW-1185">Reference proteome</keyword>
<dbReference type="AlphaFoldDB" id="A0A8F9XIT2"/>
<gene>
    <name evidence="2" type="ORF">K0B96_00270</name>
</gene>
<organism evidence="2 3">
    <name type="scientific">Horticoccus luteus</name>
    <dbReference type="NCBI Taxonomy" id="2862869"/>
    <lineage>
        <taxon>Bacteria</taxon>
        <taxon>Pseudomonadati</taxon>
        <taxon>Verrucomicrobiota</taxon>
        <taxon>Opitutia</taxon>
        <taxon>Opitutales</taxon>
        <taxon>Opitutaceae</taxon>
        <taxon>Horticoccus</taxon>
    </lineage>
</organism>
<sequence>MRNVTKRQWISAAVVVLALIGIAWLYHHIDIDAVHDRAQRLNGWLVFVLITVLPLLGFPITIAHAVAGVKFGMGLGLALVSVSILLQLLISYGLVHLFRDVFARRLKKVRRQLPKGANGPVTLFTVLLPGVPYFAKNYVIPVMGVPLRTFLLWAFPVHVARSSIAIFFGDKSDDLTPGRITFFVIYAIVITVGCGWAFRRLRSQLQGPQSKEDDPKRGA</sequence>
<keyword evidence="1" id="KW-0812">Transmembrane</keyword>